<organism evidence="9 10">
    <name type="scientific">Lachancea quebecensis</name>
    <dbReference type="NCBI Taxonomy" id="1654605"/>
    <lineage>
        <taxon>Eukaryota</taxon>
        <taxon>Fungi</taxon>
        <taxon>Dikarya</taxon>
        <taxon>Ascomycota</taxon>
        <taxon>Saccharomycotina</taxon>
        <taxon>Saccharomycetes</taxon>
        <taxon>Saccharomycetales</taxon>
        <taxon>Saccharomycetaceae</taxon>
        <taxon>Lachancea</taxon>
    </lineage>
</organism>
<dbReference type="Pfam" id="PF01425">
    <property type="entry name" value="Amidase"/>
    <property type="match status" value="1"/>
</dbReference>
<dbReference type="InterPro" id="IPR020556">
    <property type="entry name" value="Amidase_CS"/>
</dbReference>
<dbReference type="PANTHER" id="PTHR11895">
    <property type="entry name" value="TRANSAMIDASE"/>
    <property type="match status" value="1"/>
</dbReference>
<dbReference type="EMBL" id="LN890537">
    <property type="protein sequence ID" value="CUS22484.1"/>
    <property type="molecule type" value="Genomic_DNA"/>
</dbReference>
<name>A0A0P1KQV2_9SACH</name>
<evidence type="ECO:0000256" key="4">
    <source>
        <dbReference type="ARBA" id="ARBA00022840"/>
    </source>
</evidence>
<evidence type="ECO:0000256" key="6">
    <source>
        <dbReference type="ARBA" id="ARBA00047407"/>
    </source>
</evidence>
<dbReference type="GO" id="GO:0070681">
    <property type="term" value="P:glutaminyl-tRNAGln biosynthesis via transamidation"/>
    <property type="evidence" value="ECO:0007669"/>
    <property type="project" value="UniProtKB-UniRule"/>
</dbReference>
<accession>A0A0P1KQV2</accession>
<feature type="active site" description="Acyl-ester intermediate" evidence="7">
    <location>
        <position position="155"/>
    </location>
</feature>
<keyword evidence="5 7" id="KW-0648">Protein biosynthesis</keyword>
<dbReference type="NCBIfam" id="TIGR00132">
    <property type="entry name" value="gatA"/>
    <property type="match status" value="1"/>
</dbReference>
<feature type="active site" description="Charge relay system" evidence="7">
    <location>
        <position position="131"/>
    </location>
</feature>
<evidence type="ECO:0000256" key="5">
    <source>
        <dbReference type="ARBA" id="ARBA00022917"/>
    </source>
</evidence>
<dbReference type="EC" id="6.3.5.7" evidence="7"/>
<dbReference type="InterPro" id="IPR004412">
    <property type="entry name" value="GatA"/>
</dbReference>
<feature type="domain" description="Amidase" evidence="8">
    <location>
        <begin position="10"/>
        <end position="458"/>
    </location>
</feature>
<gene>
    <name evidence="7" type="primary">HER2</name>
    <name evidence="9" type="ORF">LAQU0_S05e06436g</name>
</gene>
<reference evidence="10" key="1">
    <citation type="submission" date="2015-10" db="EMBL/GenBank/DDBJ databases">
        <authorList>
            <person name="Devillers H."/>
        </authorList>
    </citation>
    <scope>NUCLEOTIDE SEQUENCE [LARGE SCALE GENOMIC DNA]</scope>
</reference>
<comment type="subcellular location">
    <subcellularLocation>
        <location evidence="7">Mitochondrion</location>
    </subcellularLocation>
</comment>
<dbReference type="GO" id="GO:0030956">
    <property type="term" value="C:glutamyl-tRNA(Gln) amidotransferase complex"/>
    <property type="evidence" value="ECO:0007669"/>
    <property type="project" value="UniProtKB-UniRule"/>
</dbReference>
<dbReference type="HAMAP" id="MF_00120">
    <property type="entry name" value="GatA"/>
    <property type="match status" value="1"/>
</dbReference>
<dbReference type="GO" id="GO:0050567">
    <property type="term" value="F:glutaminyl-tRNA synthase (glutamine-hydrolyzing) activity"/>
    <property type="evidence" value="ECO:0007669"/>
    <property type="project" value="UniProtKB-UniRule"/>
</dbReference>
<dbReference type="InterPro" id="IPR000120">
    <property type="entry name" value="Amidase"/>
</dbReference>
<keyword evidence="2 7" id="KW-0436">Ligase</keyword>
<keyword evidence="7" id="KW-0496">Mitochondrion</keyword>
<dbReference type="PANTHER" id="PTHR11895:SF7">
    <property type="entry name" value="GLUTAMYL-TRNA(GLN) AMIDOTRANSFERASE SUBUNIT A, MITOCHONDRIAL"/>
    <property type="match status" value="1"/>
</dbReference>
<dbReference type="PROSITE" id="PS00571">
    <property type="entry name" value="AMIDASES"/>
    <property type="match status" value="1"/>
</dbReference>
<sequence>MSFKAAISRLDRVSKIQKQYNAFTYLNPNCKELLVKDGLCNTKKPLTNLLYGIKDNIATRNIPTSCGSKLLQSYKSPFDATVVKLLENAGAVSVGKTNLDEFGMGSGGLFSHFGPTKNPLFPSQDTVVGGSSSGSAAAVAADVLDFSIGTDTGGSVRLPAAYTSLIGFKPSYGRISRFGVIAYAQSMDTVGIFSKSMSVVKSVFGILDKYDKKDPTSLSEGLRGKLKQLSTPKSSYKIGIPQELLQDNIPSELQSGFLLALEKLEASGHEIYCVSIPQMINSLPIYYTLAPAEAASNLARYDGLRYGYRDDTADSKDDTLFAPTRSAFGNEVKSRIVLGNYNLCSESFDNHYIKAQRLRVDLINEFDNAFTHPNILTGSPGNQNGVDFLISLSTINLPPALSNYGPDCTSDPTNPYINDIFTTPMSLAGLPAINVPVVKSKPIGVQLVGQYGDDSRLLDLAAELL</sequence>
<keyword evidence="3 7" id="KW-0547">Nucleotide-binding</keyword>
<dbReference type="AlphaFoldDB" id="A0A0P1KQV2"/>
<proteinExistence type="inferred from homology"/>
<dbReference type="Gene3D" id="3.90.1300.10">
    <property type="entry name" value="Amidase signature (AS) domain"/>
    <property type="match status" value="1"/>
</dbReference>
<evidence type="ECO:0000256" key="3">
    <source>
        <dbReference type="ARBA" id="ARBA00022741"/>
    </source>
</evidence>
<dbReference type="OrthoDB" id="421993at2759"/>
<evidence type="ECO:0000256" key="2">
    <source>
        <dbReference type="ARBA" id="ARBA00022598"/>
    </source>
</evidence>
<evidence type="ECO:0000313" key="10">
    <source>
        <dbReference type="Proteomes" id="UP000236544"/>
    </source>
</evidence>
<dbReference type="Proteomes" id="UP000236544">
    <property type="component" value="Unassembled WGS sequence"/>
</dbReference>
<dbReference type="GO" id="GO:0005739">
    <property type="term" value="C:mitochondrion"/>
    <property type="evidence" value="ECO:0007669"/>
    <property type="project" value="UniProtKB-SubCell"/>
</dbReference>
<protein>
    <recommendedName>
        <fullName evidence="7">Glutamyl-tRNA(Gln) amidotransferase subunit A, mitochondrial</fullName>
        <shortName evidence="7">Glu-AdT subunit A</shortName>
        <ecNumber evidence="7">6.3.5.7</ecNumber>
    </recommendedName>
</protein>
<feature type="active site" description="Charge relay system" evidence="7">
    <location>
        <position position="54"/>
    </location>
</feature>
<dbReference type="SUPFAM" id="SSF75304">
    <property type="entry name" value="Amidase signature (AS) enzymes"/>
    <property type="match status" value="1"/>
</dbReference>
<keyword evidence="10" id="KW-1185">Reference proteome</keyword>
<comment type="similarity">
    <text evidence="1 7">Belongs to the amidase family. GatA subfamily.</text>
</comment>
<dbReference type="InterPro" id="IPR023631">
    <property type="entry name" value="Amidase_dom"/>
</dbReference>
<evidence type="ECO:0000256" key="7">
    <source>
        <dbReference type="HAMAP-Rule" id="MF_03150"/>
    </source>
</evidence>
<comment type="subunit">
    <text evidence="7">Subunit of the heterotrimeric GatFAB amidotransferase (AdT) complex, composed of A, B and F subunits.</text>
</comment>
<keyword evidence="4 7" id="KW-0067">ATP-binding</keyword>
<evidence type="ECO:0000259" key="8">
    <source>
        <dbReference type="Pfam" id="PF01425"/>
    </source>
</evidence>
<dbReference type="GO" id="GO:0032543">
    <property type="term" value="P:mitochondrial translation"/>
    <property type="evidence" value="ECO:0007669"/>
    <property type="project" value="UniProtKB-UniRule"/>
</dbReference>
<comment type="catalytic activity">
    <reaction evidence="6 7">
        <text>L-glutamyl-tRNA(Gln) + L-glutamine + ATP + H2O = L-glutaminyl-tRNA(Gln) + L-glutamate + ADP + phosphate + H(+)</text>
        <dbReference type="Rhea" id="RHEA:17521"/>
        <dbReference type="Rhea" id="RHEA-COMP:9681"/>
        <dbReference type="Rhea" id="RHEA-COMP:9684"/>
        <dbReference type="ChEBI" id="CHEBI:15377"/>
        <dbReference type="ChEBI" id="CHEBI:15378"/>
        <dbReference type="ChEBI" id="CHEBI:29985"/>
        <dbReference type="ChEBI" id="CHEBI:30616"/>
        <dbReference type="ChEBI" id="CHEBI:43474"/>
        <dbReference type="ChEBI" id="CHEBI:58359"/>
        <dbReference type="ChEBI" id="CHEBI:78520"/>
        <dbReference type="ChEBI" id="CHEBI:78521"/>
        <dbReference type="ChEBI" id="CHEBI:456216"/>
        <dbReference type="EC" id="6.3.5.7"/>
    </reaction>
</comment>
<dbReference type="InterPro" id="IPR036928">
    <property type="entry name" value="AS_sf"/>
</dbReference>
<dbReference type="GO" id="GO:0005524">
    <property type="term" value="F:ATP binding"/>
    <property type="evidence" value="ECO:0007669"/>
    <property type="project" value="UniProtKB-KW"/>
</dbReference>
<evidence type="ECO:0000256" key="1">
    <source>
        <dbReference type="ARBA" id="ARBA00008069"/>
    </source>
</evidence>
<comment type="function">
    <text evidence="7">Allows the formation of correctly charged Gln-tRNA(Gln) through the transamidation of misacylated Glu-tRNA(Gln) in the mitochondria. The reaction takes place in the presence of glutamine and ATP through an activated gamma-phospho-Glu-tRNA(Gln).</text>
</comment>
<evidence type="ECO:0000313" key="9">
    <source>
        <dbReference type="EMBL" id="CUS22484.1"/>
    </source>
</evidence>